<evidence type="ECO:0000256" key="1">
    <source>
        <dbReference type="SAM" id="Phobius"/>
    </source>
</evidence>
<keyword evidence="1" id="KW-0812">Transmembrane</keyword>
<keyword evidence="3" id="KW-1185">Reference proteome</keyword>
<evidence type="ECO:0000313" key="3">
    <source>
        <dbReference type="Proteomes" id="UP001257909"/>
    </source>
</evidence>
<gene>
    <name evidence="2" type="ORF">J2W69_003123</name>
</gene>
<name>A0ABU1W2H4_9GAMM</name>
<reference evidence="2 3" key="1">
    <citation type="submission" date="2023-07" db="EMBL/GenBank/DDBJ databases">
        <title>Sorghum-associated microbial communities from plants grown in Nebraska, USA.</title>
        <authorList>
            <person name="Schachtman D."/>
        </authorList>
    </citation>
    <scope>NUCLEOTIDE SEQUENCE [LARGE SCALE GENOMIC DNA]</scope>
    <source>
        <strain evidence="2 3">4138</strain>
    </source>
</reference>
<keyword evidence="1" id="KW-0472">Membrane</keyword>
<evidence type="ECO:0008006" key="4">
    <source>
        <dbReference type="Google" id="ProtNLM"/>
    </source>
</evidence>
<dbReference type="Proteomes" id="UP001257909">
    <property type="component" value="Unassembled WGS sequence"/>
</dbReference>
<organism evidence="2 3">
    <name type="scientific">Rheinheimera soli</name>
    <dbReference type="NCBI Taxonomy" id="443616"/>
    <lineage>
        <taxon>Bacteria</taxon>
        <taxon>Pseudomonadati</taxon>
        <taxon>Pseudomonadota</taxon>
        <taxon>Gammaproteobacteria</taxon>
        <taxon>Chromatiales</taxon>
        <taxon>Chromatiaceae</taxon>
        <taxon>Rheinheimera</taxon>
    </lineage>
</organism>
<feature type="transmembrane region" description="Helical" evidence="1">
    <location>
        <begin position="15"/>
        <end position="36"/>
    </location>
</feature>
<keyword evidence="1" id="KW-1133">Transmembrane helix</keyword>
<proteinExistence type="predicted"/>
<protein>
    <recommendedName>
        <fullName evidence="4">Secreted protein</fullName>
    </recommendedName>
</protein>
<sequence length="73" mass="8394">MLHVVKAFVCLGRSLIGFTALYWALYFGDLVIAFLLDTLRQLTFQSGHFLLNEKSNEAKVSNTISFHQKFRAR</sequence>
<dbReference type="EMBL" id="JAVDWR010000013">
    <property type="protein sequence ID" value="MDR7122165.1"/>
    <property type="molecule type" value="Genomic_DNA"/>
</dbReference>
<evidence type="ECO:0000313" key="2">
    <source>
        <dbReference type="EMBL" id="MDR7122165.1"/>
    </source>
</evidence>
<comment type="caution">
    <text evidence="2">The sequence shown here is derived from an EMBL/GenBank/DDBJ whole genome shotgun (WGS) entry which is preliminary data.</text>
</comment>
<accession>A0ABU1W2H4</accession>